<name>A0A9P7BY08_RHIOR</name>
<sequence>MACAGRRGQPRSAVPRFGPRTVRRLVAAVAARAAARWPAGGGQRDLARRADGTAARPVGCRRGVQHQEEDLRVAGGFRRRWRRSSA</sequence>
<dbReference type="AlphaFoldDB" id="A0A9P7BY08"/>
<comment type="caution">
    <text evidence="1">The sequence shown here is derived from an EMBL/GenBank/DDBJ whole genome shotgun (WGS) entry which is preliminary data.</text>
</comment>
<evidence type="ECO:0000313" key="1">
    <source>
        <dbReference type="EMBL" id="KAG1523143.1"/>
    </source>
</evidence>
<dbReference type="Proteomes" id="UP000717996">
    <property type="component" value="Unassembled WGS sequence"/>
</dbReference>
<accession>A0A9P7BY08</accession>
<reference evidence="1" key="1">
    <citation type="journal article" date="2020" name="Microb. Genom.">
        <title>Genetic diversity of clinical and environmental Mucorales isolates obtained from an investigation of mucormycosis cases among solid organ transplant recipients.</title>
        <authorList>
            <person name="Nguyen M.H."/>
            <person name="Kaul D."/>
            <person name="Muto C."/>
            <person name="Cheng S.J."/>
            <person name="Richter R.A."/>
            <person name="Bruno V.M."/>
            <person name="Liu G."/>
            <person name="Beyhan S."/>
            <person name="Sundermann A.J."/>
            <person name="Mounaud S."/>
            <person name="Pasculle A.W."/>
            <person name="Nierman W.C."/>
            <person name="Driscoll E."/>
            <person name="Cumbie R."/>
            <person name="Clancy C.J."/>
            <person name="Dupont C.L."/>
        </authorList>
    </citation>
    <scope>NUCLEOTIDE SEQUENCE</scope>
    <source>
        <strain evidence="1">GL16</strain>
    </source>
</reference>
<evidence type="ECO:0000313" key="2">
    <source>
        <dbReference type="Proteomes" id="UP000717996"/>
    </source>
</evidence>
<proteinExistence type="predicted"/>
<gene>
    <name evidence="1" type="ORF">G6F51_014547</name>
</gene>
<organism evidence="1 2">
    <name type="scientific">Rhizopus oryzae</name>
    <name type="common">Mucormycosis agent</name>
    <name type="synonym">Rhizopus arrhizus var. delemar</name>
    <dbReference type="NCBI Taxonomy" id="64495"/>
    <lineage>
        <taxon>Eukaryota</taxon>
        <taxon>Fungi</taxon>
        <taxon>Fungi incertae sedis</taxon>
        <taxon>Mucoromycota</taxon>
        <taxon>Mucoromycotina</taxon>
        <taxon>Mucoromycetes</taxon>
        <taxon>Mucorales</taxon>
        <taxon>Mucorineae</taxon>
        <taxon>Rhizopodaceae</taxon>
        <taxon>Rhizopus</taxon>
    </lineage>
</organism>
<protein>
    <submittedName>
        <fullName evidence="1">Uncharacterized protein</fullName>
    </submittedName>
</protein>
<dbReference type="EMBL" id="JAANIT010011779">
    <property type="protein sequence ID" value="KAG1523143.1"/>
    <property type="molecule type" value="Genomic_DNA"/>
</dbReference>